<keyword evidence="9 14" id="KW-1133">Transmembrane helix</keyword>
<organism evidence="15 16">
    <name type="scientific">Coemansia spiralis</name>
    <dbReference type="NCBI Taxonomy" id="417178"/>
    <lineage>
        <taxon>Eukaryota</taxon>
        <taxon>Fungi</taxon>
        <taxon>Fungi incertae sedis</taxon>
        <taxon>Zoopagomycota</taxon>
        <taxon>Kickxellomycotina</taxon>
        <taxon>Kickxellomycetes</taxon>
        <taxon>Kickxellales</taxon>
        <taxon>Kickxellaceae</taxon>
        <taxon>Coemansia</taxon>
    </lineage>
</organism>
<dbReference type="GO" id="GO:0052925">
    <property type="term" value="F:dol-P-Man:Man(5)GlcNAc(2)-PP-Dol alpha-1,3-mannosyltransferase activity"/>
    <property type="evidence" value="ECO:0007669"/>
    <property type="project" value="UniProtKB-EC"/>
</dbReference>
<feature type="transmembrane region" description="Helical" evidence="14">
    <location>
        <begin position="196"/>
        <end position="220"/>
    </location>
</feature>
<keyword evidence="6 14" id="KW-0808">Transferase</keyword>
<evidence type="ECO:0000256" key="9">
    <source>
        <dbReference type="ARBA" id="ARBA00022989"/>
    </source>
</evidence>
<keyword evidence="10 14" id="KW-0472">Membrane</keyword>
<dbReference type="InterPro" id="IPR007873">
    <property type="entry name" value="Glycosyltransferase_ALG3"/>
</dbReference>
<dbReference type="PANTHER" id="PTHR12646:SF0">
    <property type="entry name" value="DOL-P-MAN:MAN(5)GLCNAC(2)-PP-DOL ALPHA-1,3-MANNOSYLTRANSFERASE"/>
    <property type="match status" value="1"/>
</dbReference>
<evidence type="ECO:0000256" key="13">
    <source>
        <dbReference type="ARBA" id="ARBA00093457"/>
    </source>
</evidence>
<comment type="function">
    <text evidence="11 14">Dol-P-Man:Man(5)GlcNAc(2)-PP-Dol alpha-1,3-mannosyltransferase that operates in the biosynthetic pathway of dolichol-linked oligosaccharides, the glycan precursors employed in protein asparagine (N)-glycosylation. The assembly of dolichol-linked oligosaccharides begins on the cytosolic side of the endoplasmic reticulum membrane and finishes in its lumen. The sequential addition of sugars to dolichol pyrophosphate produces dolichol-linked oligosaccharides containing fourteen sugars, including two GlcNAcs, nine mannoses and three glucoses. Once assembled, the oligosaccharide is transferred from the lipid to nascent proteins by oligosaccharyltransferases. In the lumen of the endoplasmic reticulum, adds the first dolichyl beta-D-mannosyl phosphate derived mannose in an alpha-1,3 linkage to Man(5)GlcNAc(2)-PP-dolichol to produce Man(6)GlcNAc(2)-PP-dolichol.</text>
</comment>
<dbReference type="Pfam" id="PF05208">
    <property type="entry name" value="ALG3"/>
    <property type="match status" value="1"/>
</dbReference>
<dbReference type="OrthoDB" id="20028at2759"/>
<evidence type="ECO:0000256" key="1">
    <source>
        <dbReference type="ARBA" id="ARBA00004477"/>
    </source>
</evidence>
<dbReference type="GO" id="GO:0005789">
    <property type="term" value="C:endoplasmic reticulum membrane"/>
    <property type="evidence" value="ECO:0007669"/>
    <property type="project" value="UniProtKB-SubCell"/>
</dbReference>
<feature type="transmembrane region" description="Helical" evidence="14">
    <location>
        <begin position="286"/>
        <end position="306"/>
    </location>
</feature>
<accession>A0A9W8KVV5</accession>
<comment type="catalytic activity">
    <reaction evidence="12 14">
        <text>an alpha-D-Man-(1-&gt;2)-alpha-D-Man-(1-&gt;2)-alpha-D-Man-(1-&gt;3)-[alpha-D-Man-(1-&gt;6)]-beta-D-Man-(1-&gt;4)-beta-D-GlcNAc-(1-&gt;4)-alpha-D-GlcNAc-diphospho-di-trans,poly-cis-dolichol + a di-trans,poly-cis-dolichyl beta-D-mannosyl phosphate = an alpha-D-Man-(1-&gt;2)-alpha-D-Man-(1-&gt;2)-alpha-D-Man-(1-&gt;3)-[alpha-D-Man-(1-&gt;3)-alpha-D-Man-(1-&gt;6)]-beta-D-Man-(1-&gt;4)-beta-D-GlcNAc-(1-&gt;4)-alpha-D-GlcNAc-diphospho-di-trans,poly-cis-dolichol + a di-trans,poly-cis-dolichyl phosphate + H(+)</text>
        <dbReference type="Rhea" id="RHEA:29527"/>
        <dbReference type="Rhea" id="RHEA-COMP:19498"/>
        <dbReference type="Rhea" id="RHEA-COMP:19501"/>
        <dbReference type="Rhea" id="RHEA-COMP:19516"/>
        <dbReference type="Rhea" id="RHEA-COMP:19517"/>
        <dbReference type="ChEBI" id="CHEBI:15378"/>
        <dbReference type="ChEBI" id="CHEBI:57683"/>
        <dbReference type="ChEBI" id="CHEBI:58211"/>
        <dbReference type="ChEBI" id="CHEBI:132515"/>
        <dbReference type="ChEBI" id="CHEBI:132516"/>
        <dbReference type="EC" id="2.4.1.258"/>
    </reaction>
    <physiologicalReaction direction="left-to-right" evidence="12 14">
        <dbReference type="Rhea" id="RHEA:29528"/>
    </physiologicalReaction>
</comment>
<dbReference type="EC" id="2.4.1.258" evidence="3 14"/>
<evidence type="ECO:0000256" key="3">
    <source>
        <dbReference type="ARBA" id="ARBA00011964"/>
    </source>
</evidence>
<sequence>MSLLQHAKAALQQAAREVSQLQPQSQRRVFVALAVLLLCFETLLSLAIVQRVAYTEIDWRAYMQQVEGVASGERNYLSLRGDTGPLVYPAGFVWTYQLLWAATSGGADIRLAQHVFVAIYVATQAVVFAAYYRARDCVSPSVLVPLVLSRRLHSIYVLRLFNDTMAMLFAYLAIYTMLGACGTRGASKRRWLVSSVLWSLGVSVKMNVQLMLPGAAYIWWRSGGVALVLMQLTAIAAVQIAIALPFLAKFPKEYLARAFDFGRQFNFEWTVNWRFLGEDAFLSPQWSLFLLVAHLALLAALALFVWPRLSQSTAWGVIKSGFVSKTAPNSSTPPVTSSEALAVVFTANFVGIVCARSLHYQFYAWYAHMLPLLLHLSRIPFLAQLAVWCTTRSLD</sequence>
<reference evidence="15" key="1">
    <citation type="submission" date="2022-07" db="EMBL/GenBank/DDBJ databases">
        <title>Phylogenomic reconstructions and comparative analyses of Kickxellomycotina fungi.</title>
        <authorList>
            <person name="Reynolds N.K."/>
            <person name="Stajich J.E."/>
            <person name="Barry K."/>
            <person name="Grigoriev I.V."/>
            <person name="Crous P."/>
            <person name="Smith M.E."/>
        </authorList>
    </citation>
    <scope>NUCLEOTIDE SEQUENCE</scope>
    <source>
        <strain evidence="15">NRRL 3115</strain>
    </source>
</reference>
<evidence type="ECO:0000256" key="7">
    <source>
        <dbReference type="ARBA" id="ARBA00022692"/>
    </source>
</evidence>
<keyword evidence="8 14" id="KW-0256">Endoplasmic reticulum</keyword>
<keyword evidence="7 14" id="KW-0812">Transmembrane</keyword>
<evidence type="ECO:0000256" key="5">
    <source>
        <dbReference type="ARBA" id="ARBA00022676"/>
    </source>
</evidence>
<proteinExistence type="inferred from homology"/>
<feature type="transmembrane region" description="Helical" evidence="14">
    <location>
        <begin position="115"/>
        <end position="134"/>
    </location>
</feature>
<evidence type="ECO:0000256" key="11">
    <source>
        <dbReference type="ARBA" id="ARBA00044743"/>
    </source>
</evidence>
<keyword evidence="5 14" id="KW-0328">Glycosyltransferase</keyword>
<evidence type="ECO:0000256" key="12">
    <source>
        <dbReference type="ARBA" id="ARBA00049506"/>
    </source>
</evidence>
<feature type="transmembrane region" description="Helical" evidence="14">
    <location>
        <begin position="29"/>
        <end position="49"/>
    </location>
</feature>
<evidence type="ECO:0000256" key="10">
    <source>
        <dbReference type="ARBA" id="ARBA00023136"/>
    </source>
</evidence>
<evidence type="ECO:0000256" key="2">
    <source>
        <dbReference type="ARBA" id="ARBA00004922"/>
    </source>
</evidence>
<comment type="caution">
    <text evidence="15">The sequence shown here is derived from an EMBL/GenBank/DDBJ whole genome shotgun (WGS) entry which is preliminary data.</text>
</comment>
<evidence type="ECO:0000256" key="6">
    <source>
        <dbReference type="ARBA" id="ARBA00022679"/>
    </source>
</evidence>
<evidence type="ECO:0000313" key="15">
    <source>
        <dbReference type="EMBL" id="KAJ2670799.1"/>
    </source>
</evidence>
<feature type="transmembrane region" description="Helical" evidence="14">
    <location>
        <begin position="154"/>
        <end position="175"/>
    </location>
</feature>
<comment type="subcellular location">
    <subcellularLocation>
        <location evidence="1 14">Endoplasmic reticulum membrane</location>
        <topology evidence="1 14">Multi-pass membrane protein</topology>
    </subcellularLocation>
</comment>
<evidence type="ECO:0000256" key="14">
    <source>
        <dbReference type="RuleBase" id="RU364047"/>
    </source>
</evidence>
<name>A0A9W8KVV5_9FUNG</name>
<comment type="pathway">
    <text evidence="2 14">Protein modification; protein glycosylation.</text>
</comment>
<dbReference type="Proteomes" id="UP001151518">
    <property type="component" value="Unassembled WGS sequence"/>
</dbReference>
<dbReference type="PANTHER" id="PTHR12646">
    <property type="entry name" value="NOT56 - RELATED"/>
    <property type="match status" value="1"/>
</dbReference>
<comment type="similarity">
    <text evidence="13">Belongs to the glycosyltransferase ALG3 family.</text>
</comment>
<evidence type="ECO:0000256" key="4">
    <source>
        <dbReference type="ARBA" id="ARBA00015561"/>
    </source>
</evidence>
<feature type="transmembrane region" description="Helical" evidence="14">
    <location>
        <begin position="226"/>
        <end position="247"/>
    </location>
</feature>
<dbReference type="AlphaFoldDB" id="A0A9W8KVV5"/>
<evidence type="ECO:0000256" key="8">
    <source>
        <dbReference type="ARBA" id="ARBA00022824"/>
    </source>
</evidence>
<dbReference type="EMBL" id="JANBTW010000116">
    <property type="protein sequence ID" value="KAJ2670799.1"/>
    <property type="molecule type" value="Genomic_DNA"/>
</dbReference>
<evidence type="ECO:0000313" key="16">
    <source>
        <dbReference type="Proteomes" id="UP001151518"/>
    </source>
</evidence>
<protein>
    <recommendedName>
        <fullName evidence="4 14">Dol-P-Man:Man(5)GlcNAc(2)-PP-Dol alpha-1,3-mannosyltransferase</fullName>
        <ecNumber evidence="3 14">2.4.1.258</ecNumber>
    </recommendedName>
    <alternativeName>
        <fullName evidence="14">Dol-P-Man-dependent alpha(1-3)-mannosyltransferase</fullName>
    </alternativeName>
</protein>
<gene>
    <name evidence="15" type="primary">ALG3</name>
    <name evidence="15" type="ORF">GGI25_005718</name>
</gene>